<organism evidence="1 2">
    <name type="scientific">Scortum barcoo</name>
    <name type="common">barcoo grunter</name>
    <dbReference type="NCBI Taxonomy" id="214431"/>
    <lineage>
        <taxon>Eukaryota</taxon>
        <taxon>Metazoa</taxon>
        <taxon>Chordata</taxon>
        <taxon>Craniata</taxon>
        <taxon>Vertebrata</taxon>
        <taxon>Euteleostomi</taxon>
        <taxon>Actinopterygii</taxon>
        <taxon>Neopterygii</taxon>
        <taxon>Teleostei</taxon>
        <taxon>Neoteleostei</taxon>
        <taxon>Acanthomorphata</taxon>
        <taxon>Eupercaria</taxon>
        <taxon>Centrarchiformes</taxon>
        <taxon>Terapontoidei</taxon>
        <taxon>Terapontidae</taxon>
        <taxon>Scortum</taxon>
    </lineage>
</organism>
<evidence type="ECO:0000313" key="2">
    <source>
        <dbReference type="Proteomes" id="UP000831701"/>
    </source>
</evidence>
<dbReference type="EMBL" id="CM041541">
    <property type="protein sequence ID" value="KAI3366124.1"/>
    <property type="molecule type" value="Genomic_DNA"/>
</dbReference>
<reference evidence="1" key="1">
    <citation type="submission" date="2022-04" db="EMBL/GenBank/DDBJ databases">
        <title>Jade perch genome.</title>
        <authorList>
            <person name="Chao B."/>
        </authorList>
    </citation>
    <scope>NUCLEOTIDE SEQUENCE</scope>
    <source>
        <strain evidence="1">CB-2022</strain>
    </source>
</reference>
<keyword evidence="2" id="KW-1185">Reference proteome</keyword>
<dbReference type="Proteomes" id="UP000831701">
    <property type="component" value="Chromosome 11"/>
</dbReference>
<name>A0ACB8WEA0_9TELE</name>
<protein>
    <submittedName>
        <fullName evidence="1">Uncharacterized protein</fullName>
    </submittedName>
</protein>
<evidence type="ECO:0000313" key="1">
    <source>
        <dbReference type="EMBL" id="KAI3366124.1"/>
    </source>
</evidence>
<accession>A0ACB8WEA0</accession>
<proteinExistence type="predicted"/>
<gene>
    <name evidence="1" type="ORF">L3Q82_009943</name>
</gene>
<comment type="caution">
    <text evidence="1">The sequence shown here is derived from an EMBL/GenBank/DDBJ whole genome shotgun (WGS) entry which is preliminary data.</text>
</comment>
<sequence>MLPRPSWHSRPTRRKRSAEREEPSGRAERRSRHREPPDDTGTIQRNHSTSKNSTSAGGTGPGSGTGGGSAGGAAKGGRREKGRDLSRDDLVFLLSLLEGELQARDEVITVLKAEKIDLALLEAKYGFVTPQKVLQALQRDAIQGKADLFQEDIYEKPMEELDKLVEKQRETHRRMLEQLLMVEQSHKQALYKLEDEKRNHGEFMKKSDEFTNLLEQERERDTWTDDIASHPTSRITIIYIPPQHKEVSGEWEDLRRASSWLLLMERVIRPRAVCIARACVCQTALSARGKTGPRLTRSTKHSKHKITPSGEDHVCFVFNFYRLKLLIDQEKAYQERKDEDNNKKVTTLKEELTKLKSFALMVVDEQQRLTEQLNQQTAKVQELSASASQAQEELSSANDRLQEEEQKVFRLEAELRDQTARYHQEQDTMTAKLTSEDAQNRQLRQKLSALSRQLDELEETNKTLRRAEEELQELRDKISRGECGNSSLMSELEELRKRVLEMEGKDEELIRMEDHCRDLNKKLEKEASQSRSLKVEVDKLNHRIMDLEKLEDAFSKSKQECSSLKSNLEKERTVSKVLTSELEVLKVRVKELEAAESQLGKTELTLKEDLTKLKTLTVMLVDERKAMAEKLKQMENKVQNSTGKLQAEQDKVTSVTEKLIEESKKALRSKAELEEKMCSATKERDDLKARLRAEEEKSNDLESKINMMKKRLQSLETIEREHLRNKAKEEHIKTPIANRFQQEDNKVKDLTQEVERLRRKLKDMKVVEGDLLKTEEFESLEKRFTNEQEKAKTLMEELEISRKELSKYQLAEKKECNQEHVLYKRLKEEEAKSSHLTREVAALKEKIHEYMGTEESICRMKTDHSTLQRKLTQQEVRNKELAREMETLTRELERYRRFSKSLRPGMNGRRFSDLHVSTKEVQTEPLDLMSPSCKSIAPLERAVVNGKLYDESEPEDNANYSNELQLTKCSPSLINNVNNLNNNLRRARVPFLKNKDTPHQVNGKVQPRQNGNHVQPGDVVLTHSPGQPLHIKVTPDHGHNTATLEITSPTTENTQSFTSTAVIPTSGGPPKQRITIIQNASISPTAKSISPTTKSKGSPISDEPCSPDRALSPFTMATYSRAMTPDSCGSVTPDRAMSPIQIVSVTTGTADRSLSTEPVEVVGGHAVFRVTPERQTSWQVQRSNSSGPNVITTEDNKIHIHLGSPFIQSISTPTQTLSPCSTPGLQEQRTQVLANCSTPTAKGNSKITSSIMIKPTSTPIQRPSQITIPLEAFRRPGPTRIPKPRGSTPQKGTNVGLQNKSQPPQTHLATAKEQPTHTPAAHNNNNHPHLVNRRL</sequence>